<evidence type="ECO:0000256" key="3">
    <source>
        <dbReference type="HAMAP-Rule" id="MF_01384"/>
    </source>
</evidence>
<dbReference type="RefSeq" id="WP_052830903.1">
    <property type="nucleotide sequence ID" value="NZ_BJYZ01000006.1"/>
</dbReference>
<keyword evidence="5" id="KW-1185">Reference proteome</keyword>
<comment type="similarity">
    <text evidence="1 3">Belongs to the UreD family.</text>
</comment>
<dbReference type="GO" id="GO:0005737">
    <property type="term" value="C:cytoplasm"/>
    <property type="evidence" value="ECO:0007669"/>
    <property type="project" value="UniProtKB-SubCell"/>
</dbReference>
<evidence type="ECO:0000256" key="1">
    <source>
        <dbReference type="ARBA" id="ARBA00007177"/>
    </source>
</evidence>
<dbReference type="AlphaFoldDB" id="A0A512DLY5"/>
<dbReference type="HAMAP" id="MF_01384">
    <property type="entry name" value="UreD"/>
    <property type="match status" value="1"/>
</dbReference>
<keyword evidence="2 3" id="KW-0143">Chaperone</keyword>
<protein>
    <recommendedName>
        <fullName evidence="3">Urease accessory protein UreD</fullName>
    </recommendedName>
</protein>
<evidence type="ECO:0000313" key="5">
    <source>
        <dbReference type="Proteomes" id="UP000321523"/>
    </source>
</evidence>
<keyword evidence="3" id="KW-0996">Nickel insertion</keyword>
<dbReference type="GO" id="GO:0016151">
    <property type="term" value="F:nickel cation binding"/>
    <property type="evidence" value="ECO:0007669"/>
    <property type="project" value="UniProtKB-UniRule"/>
</dbReference>
<organism evidence="4 5">
    <name type="scientific">Skermanella aerolata</name>
    <dbReference type="NCBI Taxonomy" id="393310"/>
    <lineage>
        <taxon>Bacteria</taxon>
        <taxon>Pseudomonadati</taxon>
        <taxon>Pseudomonadota</taxon>
        <taxon>Alphaproteobacteria</taxon>
        <taxon>Rhodospirillales</taxon>
        <taxon>Azospirillaceae</taxon>
        <taxon>Skermanella</taxon>
    </lineage>
</organism>
<evidence type="ECO:0000313" key="4">
    <source>
        <dbReference type="EMBL" id="GEO37494.1"/>
    </source>
</evidence>
<comment type="subcellular location">
    <subcellularLocation>
        <location evidence="3">Cytoplasm</location>
    </subcellularLocation>
</comment>
<name>A0A512DLY5_9PROT</name>
<dbReference type="Proteomes" id="UP000321523">
    <property type="component" value="Unassembled WGS sequence"/>
</dbReference>
<dbReference type="PANTHER" id="PTHR33643:SF1">
    <property type="entry name" value="UREASE ACCESSORY PROTEIN D"/>
    <property type="match status" value="1"/>
</dbReference>
<sequence length="287" mass="30003">MTGLAVADRVHQLDLVFGRTGGTGPTRLVSRRVAYPFSVADVFRLDRTSRDPASRDRATVILQSASGGLFEDEDLSLSIAAQPGAQARFATPSAAVVHGMPGGGMARQDVTLKADEDARLEYLPKPVILFPGSRLRQRIVIEAAEDATVLACDGFLMHTPRGAEGSFDWLDTSTEIRRPGGIVVARERMRVTGAAIAKGSTGLSGSFRAFGWIALIGGTHEAEAEAAVLDAIAACGEAVYAGASRLPGDCGVMVRIAARDGGALVTALEAGARAGRQYIPRATIGSN</sequence>
<keyword evidence="3" id="KW-0963">Cytoplasm</keyword>
<comment type="function">
    <text evidence="3">Required for maturation of urease via the functional incorporation of the urease nickel metallocenter.</text>
</comment>
<dbReference type="EMBL" id="BJYZ01000006">
    <property type="protein sequence ID" value="GEO37494.1"/>
    <property type="molecule type" value="Genomic_DNA"/>
</dbReference>
<reference evidence="4 5" key="1">
    <citation type="submission" date="2019-07" db="EMBL/GenBank/DDBJ databases">
        <title>Whole genome shotgun sequence of Skermanella aerolata NBRC 106429.</title>
        <authorList>
            <person name="Hosoyama A."/>
            <person name="Uohara A."/>
            <person name="Ohji S."/>
            <person name="Ichikawa N."/>
        </authorList>
    </citation>
    <scope>NUCLEOTIDE SEQUENCE [LARGE SCALE GENOMIC DNA]</scope>
    <source>
        <strain evidence="4 5">NBRC 106429</strain>
    </source>
</reference>
<dbReference type="OrthoDB" id="7376631at2"/>
<proteinExistence type="inferred from homology"/>
<dbReference type="PANTHER" id="PTHR33643">
    <property type="entry name" value="UREASE ACCESSORY PROTEIN D"/>
    <property type="match status" value="1"/>
</dbReference>
<gene>
    <name evidence="3" type="primary">ureD</name>
    <name evidence="4" type="ORF">SAE02_16420</name>
</gene>
<accession>A0A512DLY5</accession>
<comment type="subunit">
    <text evidence="3">UreD, UreF and UreG form a complex that acts as a GTP-hydrolysis-dependent molecular chaperone, activating the urease apoprotein by helping to assemble the nickel containing metallocenter of UreC. The UreE protein probably delivers the nickel.</text>
</comment>
<comment type="caution">
    <text evidence="4">The sequence shown here is derived from an EMBL/GenBank/DDBJ whole genome shotgun (WGS) entry which is preliminary data.</text>
</comment>
<dbReference type="Pfam" id="PF01774">
    <property type="entry name" value="UreD"/>
    <property type="match status" value="1"/>
</dbReference>
<evidence type="ECO:0000256" key="2">
    <source>
        <dbReference type="ARBA" id="ARBA00023186"/>
    </source>
</evidence>
<dbReference type="InterPro" id="IPR002669">
    <property type="entry name" value="UreD"/>
</dbReference>